<dbReference type="EMBL" id="DYWX01000105">
    <property type="protein sequence ID" value="HJF28535.1"/>
    <property type="molecule type" value="Genomic_DNA"/>
</dbReference>
<sequence length="300" mass="34699">MKIIYIHGINKQQFTSASLRQHWLHIFKKGLRKNHQLACFSHLKRHIRIAFYGDLLLKHHLHNVLNASTLMPQDWPHFPFHHPINIPPEHSLPPHKVETCEIPELNVEDAVGFNQKLKFITTLSKNTALRDFVVLLNYFPGLHGTLIKKFLIEIYLYLANPDFMQQVHQRIAQQLYGQQPCIVIAHSLGSVIAYNYLVHHPELNIQRFITLGSPLAFRVIQTHLPQPVVRPAAICGDWINFYSHDDFLTTFPLTEAPFLFEPAIINHEIRTSPEHPHDIDGYIQHPDVVAAILHMLKKSS</sequence>
<comment type="caution">
    <text evidence="1">The sequence shown here is derived from an EMBL/GenBank/DDBJ whole genome shotgun (WGS) entry which is preliminary data.</text>
</comment>
<proteinExistence type="predicted"/>
<dbReference type="Proteomes" id="UP000787156">
    <property type="component" value="Unassembled WGS sequence"/>
</dbReference>
<accession>A0A9D2ZZW8</accession>
<dbReference type="Gene3D" id="3.40.50.1820">
    <property type="entry name" value="alpha/beta hydrolase"/>
    <property type="match status" value="1"/>
</dbReference>
<keyword evidence="1" id="KW-0378">Hydrolase</keyword>
<organism evidence="1 2">
    <name type="scientific">Acinetobacter lwoffii</name>
    <dbReference type="NCBI Taxonomy" id="28090"/>
    <lineage>
        <taxon>Bacteria</taxon>
        <taxon>Pseudomonadati</taxon>
        <taxon>Pseudomonadota</taxon>
        <taxon>Gammaproteobacteria</taxon>
        <taxon>Moraxellales</taxon>
        <taxon>Moraxellaceae</taxon>
        <taxon>Acinetobacter</taxon>
    </lineage>
</organism>
<dbReference type="InterPro" id="IPR029058">
    <property type="entry name" value="AB_hydrolase_fold"/>
</dbReference>
<protein>
    <submittedName>
        <fullName evidence="1">Alpha/beta hydrolase</fullName>
    </submittedName>
</protein>
<gene>
    <name evidence="1" type="ORF">K8V79_09900</name>
</gene>
<name>A0A9D2ZZW8_ACILW</name>
<reference evidence="1" key="2">
    <citation type="submission" date="2021-09" db="EMBL/GenBank/DDBJ databases">
        <authorList>
            <person name="Gilroy R."/>
        </authorList>
    </citation>
    <scope>NUCLEOTIDE SEQUENCE</scope>
    <source>
        <strain evidence="1">CHK135-1449</strain>
    </source>
</reference>
<evidence type="ECO:0000313" key="2">
    <source>
        <dbReference type="Proteomes" id="UP000787156"/>
    </source>
</evidence>
<dbReference type="AlphaFoldDB" id="A0A9D2ZZW8"/>
<evidence type="ECO:0000313" key="1">
    <source>
        <dbReference type="EMBL" id="HJF28535.1"/>
    </source>
</evidence>
<reference evidence="1" key="1">
    <citation type="journal article" date="2021" name="PeerJ">
        <title>Extensive microbial diversity within the chicken gut microbiome revealed by metagenomics and culture.</title>
        <authorList>
            <person name="Gilroy R."/>
            <person name="Ravi A."/>
            <person name="Getino M."/>
            <person name="Pursley I."/>
            <person name="Horton D.L."/>
            <person name="Alikhan N.F."/>
            <person name="Baker D."/>
            <person name="Gharbi K."/>
            <person name="Hall N."/>
            <person name="Watson M."/>
            <person name="Adriaenssens E.M."/>
            <person name="Foster-Nyarko E."/>
            <person name="Jarju S."/>
            <person name="Secka A."/>
            <person name="Antonio M."/>
            <person name="Oren A."/>
            <person name="Chaudhuri R.R."/>
            <person name="La Ragione R."/>
            <person name="Hildebrand F."/>
            <person name="Pallen M.J."/>
        </authorList>
    </citation>
    <scope>NUCLEOTIDE SEQUENCE</scope>
    <source>
        <strain evidence="1">CHK135-1449</strain>
    </source>
</reference>
<dbReference type="GO" id="GO:0016787">
    <property type="term" value="F:hydrolase activity"/>
    <property type="evidence" value="ECO:0007669"/>
    <property type="project" value="UniProtKB-KW"/>
</dbReference>
<dbReference type="SUPFAM" id="SSF53474">
    <property type="entry name" value="alpha/beta-Hydrolases"/>
    <property type="match status" value="1"/>
</dbReference>